<feature type="transmembrane region" description="Helical" evidence="1">
    <location>
        <begin position="6"/>
        <end position="27"/>
    </location>
</feature>
<keyword evidence="1" id="KW-0812">Transmembrane</keyword>
<dbReference type="EMBL" id="RQHW01000016">
    <property type="protein sequence ID" value="TGN20090.1"/>
    <property type="molecule type" value="Genomic_DNA"/>
</dbReference>
<gene>
    <name evidence="2" type="ORF">EHS15_05165</name>
</gene>
<keyword evidence="1" id="KW-1133">Transmembrane helix</keyword>
<evidence type="ECO:0000313" key="3">
    <source>
        <dbReference type="Proteomes" id="UP000298058"/>
    </source>
</evidence>
<sequence length="99" mass="11636">MILLFILYHPVFTLACFPLYWLANFLIQSKTDQKYDFLFFYFLGFAFSVLGMPLSFLFVAFSSSIVQWILVIFSYALLITSGHVAAYIYMKKFNIEIQK</sequence>
<dbReference type="AlphaFoldDB" id="A0A4R9M0A9"/>
<organism evidence="2 3">
    <name type="scientific">Leptospira idonii</name>
    <dbReference type="NCBI Taxonomy" id="1193500"/>
    <lineage>
        <taxon>Bacteria</taxon>
        <taxon>Pseudomonadati</taxon>
        <taxon>Spirochaetota</taxon>
        <taxon>Spirochaetia</taxon>
        <taxon>Leptospirales</taxon>
        <taxon>Leptospiraceae</taxon>
        <taxon>Leptospira</taxon>
    </lineage>
</organism>
<dbReference type="RefSeq" id="WP_135759486.1">
    <property type="nucleotide sequence ID" value="NZ_RQHW01000016.1"/>
</dbReference>
<keyword evidence="1" id="KW-0472">Membrane</keyword>
<proteinExistence type="predicted"/>
<feature type="transmembrane region" description="Helical" evidence="1">
    <location>
        <begin position="65"/>
        <end position="89"/>
    </location>
</feature>
<comment type="caution">
    <text evidence="2">The sequence shown here is derived from an EMBL/GenBank/DDBJ whole genome shotgun (WGS) entry which is preliminary data.</text>
</comment>
<protein>
    <submittedName>
        <fullName evidence="2">Uncharacterized protein</fullName>
    </submittedName>
</protein>
<dbReference type="Proteomes" id="UP000298058">
    <property type="component" value="Unassembled WGS sequence"/>
</dbReference>
<name>A0A4R9M0A9_9LEPT</name>
<evidence type="ECO:0000313" key="2">
    <source>
        <dbReference type="EMBL" id="TGN20090.1"/>
    </source>
</evidence>
<reference evidence="2" key="1">
    <citation type="journal article" date="2019" name="PLoS Negl. Trop. Dis.">
        <title>Revisiting the worldwide diversity of Leptospira species in the environment.</title>
        <authorList>
            <person name="Vincent A.T."/>
            <person name="Schiettekatte O."/>
            <person name="Bourhy P."/>
            <person name="Veyrier F.J."/>
            <person name="Picardeau M."/>
        </authorList>
    </citation>
    <scope>NUCLEOTIDE SEQUENCE [LARGE SCALE GENOMIC DNA]</scope>
    <source>
        <strain evidence="2">201300427</strain>
    </source>
</reference>
<keyword evidence="3" id="KW-1185">Reference proteome</keyword>
<accession>A0A4R9M0A9</accession>
<dbReference type="OrthoDB" id="9934135at2"/>
<feature type="transmembrane region" description="Helical" evidence="1">
    <location>
        <begin position="39"/>
        <end position="59"/>
    </location>
</feature>
<evidence type="ECO:0000256" key="1">
    <source>
        <dbReference type="SAM" id="Phobius"/>
    </source>
</evidence>